<gene>
    <name evidence="1" type="ORF">SAMN05421677_11769</name>
</gene>
<organism evidence="1 2">
    <name type="scientific">Halobacillus aidingensis</name>
    <dbReference type="NCBI Taxonomy" id="240303"/>
    <lineage>
        <taxon>Bacteria</taxon>
        <taxon>Bacillati</taxon>
        <taxon>Bacillota</taxon>
        <taxon>Bacilli</taxon>
        <taxon>Bacillales</taxon>
        <taxon>Bacillaceae</taxon>
        <taxon>Halobacillus</taxon>
    </lineage>
</organism>
<keyword evidence="2" id="KW-1185">Reference proteome</keyword>
<name>A0A1H0S8Q7_HALAD</name>
<evidence type="ECO:0000313" key="2">
    <source>
        <dbReference type="Proteomes" id="UP000198860"/>
    </source>
</evidence>
<dbReference type="Proteomes" id="UP000198860">
    <property type="component" value="Unassembled WGS sequence"/>
</dbReference>
<accession>A0A1H0S8Q7</accession>
<dbReference type="AlphaFoldDB" id="A0A1H0S8Q7"/>
<dbReference type="EMBL" id="FNIZ01000017">
    <property type="protein sequence ID" value="SDP38162.1"/>
    <property type="molecule type" value="Genomic_DNA"/>
</dbReference>
<dbReference type="RefSeq" id="WP_089653888.1">
    <property type="nucleotide sequence ID" value="NZ_FNIZ01000017.1"/>
</dbReference>
<sequence>MRHSKLTEVLRYDEKESKLFMPNEIFEDLTENIQETSSHIGFAYSFYYLTTWLYRHCKYIEHHYDRGLLKEILGYSKTNKTVDYLIKHEGILDKINYTRTSNDFPLRWWLDEFNDPEFELFSEMEERVSPELKDVLTPNRRNKSIKVPVKAFFRYDEAEEINYWNGTFYEIDNTHLVPFEVFLHCMSNESELGCEAFYLYGFFKFKNDKFQRGCDISLEEITSQTGRKKLAEISICIT</sequence>
<protein>
    <submittedName>
        <fullName evidence="1">Uncharacterized protein</fullName>
    </submittedName>
</protein>
<reference evidence="2" key="1">
    <citation type="submission" date="2016-10" db="EMBL/GenBank/DDBJ databases">
        <authorList>
            <person name="Varghese N."/>
            <person name="Submissions S."/>
        </authorList>
    </citation>
    <scope>NUCLEOTIDE SEQUENCE [LARGE SCALE GENOMIC DNA]</scope>
    <source>
        <strain evidence="2">CGMCC 1.3703</strain>
    </source>
</reference>
<proteinExistence type="predicted"/>
<evidence type="ECO:0000313" key="1">
    <source>
        <dbReference type="EMBL" id="SDP38162.1"/>
    </source>
</evidence>
<dbReference type="OrthoDB" id="2836272at2"/>